<proteinExistence type="inferred from homology"/>
<dbReference type="InterPro" id="IPR007157">
    <property type="entry name" value="PspA_VIPP1"/>
</dbReference>
<feature type="coiled-coil region" evidence="2">
    <location>
        <begin position="122"/>
        <end position="159"/>
    </location>
</feature>
<dbReference type="AlphaFoldDB" id="A0A2W5V6Q0"/>
<organism evidence="4 5">
    <name type="scientific">Corynebacterium kroppenstedtii</name>
    <dbReference type="NCBI Taxonomy" id="161879"/>
    <lineage>
        <taxon>Bacteria</taxon>
        <taxon>Bacillati</taxon>
        <taxon>Actinomycetota</taxon>
        <taxon>Actinomycetes</taxon>
        <taxon>Mycobacteriales</taxon>
        <taxon>Corynebacteriaceae</taxon>
        <taxon>Corynebacterium</taxon>
    </lineage>
</organism>
<feature type="region of interest" description="Disordered" evidence="3">
    <location>
        <begin position="86"/>
        <end position="109"/>
    </location>
</feature>
<comment type="caution">
    <text evidence="4">The sequence shown here is derived from an EMBL/GenBank/DDBJ whole genome shotgun (WGS) entry which is preliminary data.</text>
</comment>
<evidence type="ECO:0000256" key="2">
    <source>
        <dbReference type="SAM" id="Coils"/>
    </source>
</evidence>
<reference evidence="4 5" key="1">
    <citation type="submission" date="2017-08" db="EMBL/GenBank/DDBJ databases">
        <title>Infants hospitalized years apart are colonized by the same room-sourced microbial strains.</title>
        <authorList>
            <person name="Brooks B."/>
            <person name="Olm M.R."/>
            <person name="Firek B.A."/>
            <person name="Baker R."/>
            <person name="Thomas B.C."/>
            <person name="Morowitz M.J."/>
            <person name="Banfield J.F."/>
        </authorList>
    </citation>
    <scope>NUCLEOTIDE SEQUENCE [LARGE SCALE GENOMIC DNA]</scope>
    <source>
        <strain evidence="4">S2_003_000_R1_3</strain>
    </source>
</reference>
<protein>
    <recommendedName>
        <fullName evidence="6">PspA/IM30 family protein</fullName>
    </recommendedName>
</protein>
<feature type="compositionally biased region" description="Polar residues" evidence="3">
    <location>
        <begin position="98"/>
        <end position="109"/>
    </location>
</feature>
<keyword evidence="2" id="KW-0175">Coiled coil</keyword>
<feature type="region of interest" description="Disordered" evidence="3">
    <location>
        <begin position="232"/>
        <end position="274"/>
    </location>
</feature>
<dbReference type="EMBL" id="QFRA01000005">
    <property type="protein sequence ID" value="PZR05741.1"/>
    <property type="molecule type" value="Genomic_DNA"/>
</dbReference>
<evidence type="ECO:0000313" key="4">
    <source>
        <dbReference type="EMBL" id="PZR05741.1"/>
    </source>
</evidence>
<comment type="similarity">
    <text evidence="1">Belongs to the PspA/Vipp/IM30 family.</text>
</comment>
<dbReference type="Pfam" id="PF04012">
    <property type="entry name" value="PspA_IM30"/>
    <property type="match status" value="1"/>
</dbReference>
<evidence type="ECO:0000256" key="3">
    <source>
        <dbReference type="SAM" id="MobiDB-lite"/>
    </source>
</evidence>
<dbReference type="Proteomes" id="UP000249432">
    <property type="component" value="Unassembled WGS sequence"/>
</dbReference>
<evidence type="ECO:0000313" key="5">
    <source>
        <dbReference type="Proteomes" id="UP000249432"/>
    </source>
</evidence>
<accession>A0A2W5V6Q0</accession>
<evidence type="ECO:0008006" key="6">
    <source>
        <dbReference type="Google" id="ProtNLM"/>
    </source>
</evidence>
<gene>
    <name evidence="4" type="ORF">DI525_03605</name>
</gene>
<name>A0A2W5V6Q0_9CORY</name>
<feature type="compositionally biased region" description="Basic and acidic residues" evidence="3">
    <location>
        <begin position="232"/>
        <end position="246"/>
    </location>
</feature>
<evidence type="ECO:0000256" key="1">
    <source>
        <dbReference type="ARBA" id="ARBA00043985"/>
    </source>
</evidence>
<sequence>MLTDAKEIVMANPFSKGWKYAMAKFDSTIDEKADPMVQIQQATETAKKQHQAVVEQASSVLGNQRQIEMKLNRLIKDQENLQSQAQKAVQLADKASQEGDTQQASEWNSTAEVVASQLVSVEQQIEETKQLHQSNAQAAEQAKAQVKKSEAHLKEQLGQIDQLWAQVNQTKMQEESAKAAESMNALTAKDDSVPSLDSVRDKIERRYADALGKQELTESSVDTRMAEIETAGRDIKASARLEEIRSQMHGGQAGDRSLDAGDAPQGELDSGEHK</sequence>